<name>A0ACC1HWX7_9FUNG</name>
<comment type="caution">
    <text evidence="1">The sequence shown here is derived from an EMBL/GenBank/DDBJ whole genome shotgun (WGS) entry which is preliminary data.</text>
</comment>
<evidence type="ECO:0000313" key="1">
    <source>
        <dbReference type="EMBL" id="KAJ1679613.1"/>
    </source>
</evidence>
<evidence type="ECO:0000313" key="2">
    <source>
        <dbReference type="Proteomes" id="UP001145114"/>
    </source>
</evidence>
<sequence length="199" mass="22717">MAYHLCKSDTIKTVDHIYILRTLPGCNEAERILHCLAADLEPLMETYGARIHELTEQYPDSWLGGGCNIGRGHRVYIVLREKGRPDQFLPYMHILAQFLHELAHNFYNHGQNFDRLLGSFTDWFSPRCFEGLEDIFSTPNLIRFGVGDAMLDVAKVPQQRVVCKLSSNSGADIYKDHMPTRPHARSRGAGLRLHLDLLI</sequence>
<organism evidence="1 2">
    <name type="scientific">Spiromyces aspiralis</name>
    <dbReference type="NCBI Taxonomy" id="68401"/>
    <lineage>
        <taxon>Eukaryota</taxon>
        <taxon>Fungi</taxon>
        <taxon>Fungi incertae sedis</taxon>
        <taxon>Zoopagomycota</taxon>
        <taxon>Kickxellomycotina</taxon>
        <taxon>Kickxellomycetes</taxon>
        <taxon>Kickxellales</taxon>
        <taxon>Kickxellaceae</taxon>
        <taxon>Spiromyces</taxon>
    </lineage>
</organism>
<dbReference type="Proteomes" id="UP001145114">
    <property type="component" value="Unassembled WGS sequence"/>
</dbReference>
<keyword evidence="2" id="KW-1185">Reference proteome</keyword>
<dbReference type="EMBL" id="JAMZIH010000273">
    <property type="protein sequence ID" value="KAJ1679613.1"/>
    <property type="molecule type" value="Genomic_DNA"/>
</dbReference>
<reference evidence="1" key="1">
    <citation type="submission" date="2022-06" db="EMBL/GenBank/DDBJ databases">
        <title>Phylogenomic reconstructions and comparative analyses of Kickxellomycotina fungi.</title>
        <authorList>
            <person name="Reynolds N.K."/>
            <person name="Stajich J.E."/>
            <person name="Barry K."/>
            <person name="Grigoriev I.V."/>
            <person name="Crous P."/>
            <person name="Smith M.E."/>
        </authorList>
    </citation>
    <scope>NUCLEOTIDE SEQUENCE</scope>
    <source>
        <strain evidence="1">RSA 2271</strain>
    </source>
</reference>
<proteinExistence type="predicted"/>
<gene>
    <name evidence="1" type="ORF">EV182_001685</name>
</gene>
<accession>A0ACC1HWX7</accession>
<protein>
    <submittedName>
        <fullName evidence="1">Uncharacterized protein</fullName>
    </submittedName>
</protein>